<dbReference type="InterPro" id="IPR027387">
    <property type="entry name" value="Cytb/b6-like_sf"/>
</dbReference>
<keyword evidence="1" id="KW-1133">Transmembrane helix</keyword>
<dbReference type="SUPFAM" id="SSF81648">
    <property type="entry name" value="a domain/subunit of cytochrome bc1 complex (Ubiquinol-cytochrome c reductase)"/>
    <property type="match status" value="1"/>
</dbReference>
<feature type="transmembrane region" description="Helical" evidence="1">
    <location>
        <begin position="69"/>
        <end position="88"/>
    </location>
</feature>
<keyword evidence="1" id="KW-0472">Membrane</keyword>
<protein>
    <submittedName>
        <fullName evidence="2">Cytochrome B6</fullName>
    </submittedName>
</protein>
<gene>
    <name evidence="2" type="ORF">E4633_03905</name>
</gene>
<dbReference type="GO" id="GO:0016020">
    <property type="term" value="C:membrane"/>
    <property type="evidence" value="ECO:0007669"/>
    <property type="project" value="InterPro"/>
</dbReference>
<accession>A0A4S1CLI0</accession>
<dbReference type="GO" id="GO:0016491">
    <property type="term" value="F:oxidoreductase activity"/>
    <property type="evidence" value="ECO:0007669"/>
    <property type="project" value="InterPro"/>
</dbReference>
<evidence type="ECO:0000256" key="1">
    <source>
        <dbReference type="SAM" id="Phobius"/>
    </source>
</evidence>
<dbReference type="EMBL" id="SRSC01000001">
    <property type="protein sequence ID" value="TGU74617.1"/>
    <property type="molecule type" value="Genomic_DNA"/>
</dbReference>
<comment type="caution">
    <text evidence="2">The sequence shown here is derived from an EMBL/GenBank/DDBJ whole genome shotgun (WGS) entry which is preliminary data.</text>
</comment>
<feature type="transmembrane region" description="Helical" evidence="1">
    <location>
        <begin position="108"/>
        <end position="127"/>
    </location>
</feature>
<dbReference type="NCBIfam" id="NF040970">
    <property type="entry name" value="memb_ExtQ"/>
    <property type="match status" value="1"/>
</dbReference>
<evidence type="ECO:0000313" key="3">
    <source>
        <dbReference type="Proteomes" id="UP000306416"/>
    </source>
</evidence>
<keyword evidence="3" id="KW-1185">Reference proteome</keyword>
<name>A0A4S1CLI0_9BACT</name>
<dbReference type="Gene3D" id="1.20.810.10">
    <property type="entry name" value="Cytochrome Bc1 Complex, Chain C"/>
    <property type="match status" value="1"/>
</dbReference>
<sequence length="138" mass="15404">MKRGYLKSSPHFFRPVKVAFALTVLLLLALAFLVPAPLQEQANLARVPNPVKSAWFLLWIQELVSYSKYMIYLVVLLAASFVALPWLAPGAPPEGATWFAKNRRPLDILALAVFAAVLVLTAVAMYFRGANWQFVVPF</sequence>
<reference evidence="2 3" key="1">
    <citation type="submission" date="2019-04" db="EMBL/GenBank/DDBJ databases">
        <title>Geobacter oryzae sp. nov., ferric-reducing bacteria isolated from paddy soil.</title>
        <authorList>
            <person name="Xu Z."/>
            <person name="Masuda Y."/>
            <person name="Itoh H."/>
            <person name="Senoo K."/>
        </authorList>
    </citation>
    <scope>NUCLEOTIDE SEQUENCE [LARGE SCALE GENOMIC DNA]</scope>
    <source>
        <strain evidence="2 3">Red111</strain>
    </source>
</reference>
<keyword evidence="1" id="KW-0812">Transmembrane</keyword>
<organism evidence="2 3">
    <name type="scientific">Geomonas terrae</name>
    <dbReference type="NCBI Taxonomy" id="2562681"/>
    <lineage>
        <taxon>Bacteria</taxon>
        <taxon>Pseudomonadati</taxon>
        <taxon>Thermodesulfobacteriota</taxon>
        <taxon>Desulfuromonadia</taxon>
        <taxon>Geobacterales</taxon>
        <taxon>Geobacteraceae</taxon>
        <taxon>Geomonas</taxon>
    </lineage>
</organism>
<dbReference type="AlphaFoldDB" id="A0A4S1CLI0"/>
<dbReference type="GO" id="GO:0009055">
    <property type="term" value="F:electron transfer activity"/>
    <property type="evidence" value="ECO:0007669"/>
    <property type="project" value="InterPro"/>
</dbReference>
<dbReference type="InterPro" id="IPR036150">
    <property type="entry name" value="Cyt_b/b6_C_sf"/>
</dbReference>
<evidence type="ECO:0000313" key="2">
    <source>
        <dbReference type="EMBL" id="TGU74617.1"/>
    </source>
</evidence>
<dbReference type="Proteomes" id="UP000306416">
    <property type="component" value="Unassembled WGS sequence"/>
</dbReference>
<proteinExistence type="predicted"/>
<dbReference type="RefSeq" id="WP_135868944.1">
    <property type="nucleotide sequence ID" value="NZ_SRSC01000001.1"/>
</dbReference>